<protein>
    <submittedName>
        <fullName evidence="1">Uncharacterized protein</fullName>
    </submittedName>
</protein>
<dbReference type="AlphaFoldDB" id="A0A8T0GTT5"/>
<dbReference type="Proteomes" id="UP000822688">
    <property type="component" value="Chromosome 9"/>
</dbReference>
<organism evidence="1 2">
    <name type="scientific">Ceratodon purpureus</name>
    <name type="common">Fire moss</name>
    <name type="synonym">Dicranum purpureum</name>
    <dbReference type="NCBI Taxonomy" id="3225"/>
    <lineage>
        <taxon>Eukaryota</taxon>
        <taxon>Viridiplantae</taxon>
        <taxon>Streptophyta</taxon>
        <taxon>Embryophyta</taxon>
        <taxon>Bryophyta</taxon>
        <taxon>Bryophytina</taxon>
        <taxon>Bryopsida</taxon>
        <taxon>Dicranidae</taxon>
        <taxon>Pseudoditrichales</taxon>
        <taxon>Ditrichaceae</taxon>
        <taxon>Ceratodon</taxon>
    </lineage>
</organism>
<keyword evidence="2" id="KW-1185">Reference proteome</keyword>
<gene>
    <name evidence="1" type="ORF">KC19_9G092500</name>
</gene>
<comment type="caution">
    <text evidence="1">The sequence shown here is derived from an EMBL/GenBank/DDBJ whole genome shotgun (WGS) entry which is preliminary data.</text>
</comment>
<name>A0A8T0GTT5_CERPU</name>
<reference evidence="1" key="1">
    <citation type="submission" date="2020-06" db="EMBL/GenBank/DDBJ databases">
        <title>WGS assembly of Ceratodon purpureus strain R40.</title>
        <authorList>
            <person name="Carey S.B."/>
            <person name="Jenkins J."/>
            <person name="Shu S."/>
            <person name="Lovell J.T."/>
            <person name="Sreedasyam A."/>
            <person name="Maumus F."/>
            <person name="Tiley G.P."/>
            <person name="Fernandez-Pozo N."/>
            <person name="Barry K."/>
            <person name="Chen C."/>
            <person name="Wang M."/>
            <person name="Lipzen A."/>
            <person name="Daum C."/>
            <person name="Saski C.A."/>
            <person name="Payton A.C."/>
            <person name="Mcbreen J.C."/>
            <person name="Conrad R.E."/>
            <person name="Kollar L.M."/>
            <person name="Olsson S."/>
            <person name="Huttunen S."/>
            <person name="Landis J.B."/>
            <person name="Wickett N.J."/>
            <person name="Johnson M.G."/>
            <person name="Rensing S.A."/>
            <person name="Grimwood J."/>
            <person name="Schmutz J."/>
            <person name="Mcdaniel S.F."/>
        </authorList>
    </citation>
    <scope>NUCLEOTIDE SEQUENCE</scope>
    <source>
        <strain evidence="1">R40</strain>
    </source>
</reference>
<sequence>MDAIAVLTPNPRREETKLRLRNCVCPRVREDYGRELASRRDTLFMIRSLDKGPAFRGVRVAMRTPATRDPLGGVVHMDSIAGGVGAQTRHRCEMKCFADVRASPVRPEP</sequence>
<evidence type="ECO:0000313" key="1">
    <source>
        <dbReference type="EMBL" id="KAG0561795.1"/>
    </source>
</evidence>
<evidence type="ECO:0000313" key="2">
    <source>
        <dbReference type="Proteomes" id="UP000822688"/>
    </source>
</evidence>
<accession>A0A8T0GTT5</accession>
<proteinExistence type="predicted"/>
<dbReference type="EMBL" id="CM026430">
    <property type="protein sequence ID" value="KAG0561795.1"/>
    <property type="molecule type" value="Genomic_DNA"/>
</dbReference>